<evidence type="ECO:0000313" key="2">
    <source>
        <dbReference type="EMBL" id="MBM6673782.1"/>
    </source>
</evidence>
<dbReference type="Proteomes" id="UP000706891">
    <property type="component" value="Unassembled WGS sequence"/>
</dbReference>
<name>A0A939B7P9_9BACT</name>
<evidence type="ECO:0000313" key="3">
    <source>
        <dbReference type="Proteomes" id="UP000706891"/>
    </source>
</evidence>
<feature type="transmembrane region" description="Helical" evidence="1">
    <location>
        <begin position="200"/>
        <end position="220"/>
    </location>
</feature>
<keyword evidence="1" id="KW-0812">Transmembrane</keyword>
<reference evidence="2" key="2">
    <citation type="journal article" date="2021" name="Sci. Rep.">
        <title>The distribution of antibiotic resistance genes in chicken gut microbiota commensals.</title>
        <authorList>
            <person name="Juricova H."/>
            <person name="Matiasovicova J."/>
            <person name="Kubasova T."/>
            <person name="Cejkova D."/>
            <person name="Rychlik I."/>
        </authorList>
    </citation>
    <scope>NUCLEOTIDE SEQUENCE</scope>
    <source>
        <strain evidence="2">An824</strain>
    </source>
</reference>
<feature type="transmembrane region" description="Helical" evidence="1">
    <location>
        <begin position="148"/>
        <end position="165"/>
    </location>
</feature>
<evidence type="ECO:0000256" key="1">
    <source>
        <dbReference type="SAM" id="Phobius"/>
    </source>
</evidence>
<sequence>MVSLFQGHSTMLEGAYHYWGNHGDNVPFPGIGWIMWGLLWLSWVVLEPITVYIVLLIRKGLVSTKWPWKKVFLSTLYFVAFLLFLIGYKYLHLDRKLDTPYLWWLFFLFLPFVLRIRKKNIPMDVFRYGVVTVVFAIAFSAGFVMNSVFSLVAIFASTPLFYYFVGIRWSKPYLSDKSALCLVYPIVISGFLFWTAQYTARGFCVLLLSASAACMGYVAIRHYRRTHSVAVSILVFLVCSFVLPSISIGYNRYNGIETKRWFNCRTYHYSSRGLLYVLKDGAMGIRDRFGLVMPCEYEWVMPMGNKLKPFVKFQDGFAWGIYDLERQEIVVQPEYRDIFEYDNNVWRLIPEEGGNDKYFIGPKFYCRFDMDNWRLSDNPEGYEPSVSLCLRYDHDIPHADDLGKLLYTMVATLSTKNDSVSYADLYWNWGLLISSEIDSLNLCAGLFESPDSLRYDMAMDAIAEYIHESSGGNQPEMNCWSYVMAVMENYRMIHANQALADSLPDLDMRREYTLYNEYMVALEEWESCLDAAFGENYSSKPMDVNVATKYRFNKRRQSLEEFLNVLSHKQQINCKGKVSDRLVQRHFDDMAKPYRNTDLGEYYVDNIRYSFNNWVDFRNEIASKMPRNLSIAYSNQTENLKRELVYGD</sequence>
<comment type="caution">
    <text evidence="2">The sequence shown here is derived from an EMBL/GenBank/DDBJ whole genome shotgun (WGS) entry which is preliminary data.</text>
</comment>
<dbReference type="RefSeq" id="WP_205104678.1">
    <property type="nucleotide sequence ID" value="NZ_JACJJG010000036.1"/>
</dbReference>
<keyword evidence="1" id="KW-0472">Membrane</keyword>
<feature type="transmembrane region" description="Helical" evidence="1">
    <location>
        <begin position="125"/>
        <end position="142"/>
    </location>
</feature>
<feature type="transmembrane region" description="Helical" evidence="1">
    <location>
        <begin position="33"/>
        <end position="58"/>
    </location>
</feature>
<organism evidence="2 3">
    <name type="scientific">Marseilla massiliensis</name>
    <dbReference type="NCBI Taxonomy" id="1841864"/>
    <lineage>
        <taxon>Bacteria</taxon>
        <taxon>Pseudomonadati</taxon>
        <taxon>Bacteroidota</taxon>
        <taxon>Bacteroidia</taxon>
        <taxon>Bacteroidales</taxon>
        <taxon>Prevotellaceae</taxon>
        <taxon>Marseilla</taxon>
    </lineage>
</organism>
<accession>A0A939B7P9</accession>
<feature type="transmembrane region" description="Helical" evidence="1">
    <location>
        <begin position="177"/>
        <end position="194"/>
    </location>
</feature>
<dbReference type="AlphaFoldDB" id="A0A939B7P9"/>
<keyword evidence="1" id="KW-1133">Transmembrane helix</keyword>
<gene>
    <name evidence="2" type="ORF">H6A34_07825</name>
</gene>
<feature type="transmembrane region" description="Helical" evidence="1">
    <location>
        <begin position="229"/>
        <end position="250"/>
    </location>
</feature>
<dbReference type="EMBL" id="JACJJG010000036">
    <property type="protein sequence ID" value="MBM6673782.1"/>
    <property type="molecule type" value="Genomic_DNA"/>
</dbReference>
<feature type="transmembrane region" description="Helical" evidence="1">
    <location>
        <begin position="100"/>
        <end position="116"/>
    </location>
</feature>
<protein>
    <submittedName>
        <fullName evidence="2">Uncharacterized protein</fullName>
    </submittedName>
</protein>
<feature type="transmembrane region" description="Helical" evidence="1">
    <location>
        <begin position="70"/>
        <end position="88"/>
    </location>
</feature>
<proteinExistence type="predicted"/>
<keyword evidence="3" id="KW-1185">Reference proteome</keyword>
<reference evidence="2" key="1">
    <citation type="submission" date="2020-08" db="EMBL/GenBank/DDBJ databases">
        <authorList>
            <person name="Cejkova D."/>
            <person name="Kubasova T."/>
            <person name="Jahodarova E."/>
            <person name="Rychlik I."/>
        </authorList>
    </citation>
    <scope>NUCLEOTIDE SEQUENCE</scope>
    <source>
        <strain evidence="2">An824</strain>
    </source>
</reference>